<gene>
    <name evidence="1" type="ORF">FAZ95_21955</name>
</gene>
<protein>
    <submittedName>
        <fullName evidence="1">Uncharacterized protein</fullName>
    </submittedName>
</protein>
<name>A0A4P8IRV7_9BURK</name>
<dbReference type="EMBL" id="CP040078">
    <property type="protein sequence ID" value="QCP51888.1"/>
    <property type="molecule type" value="Genomic_DNA"/>
</dbReference>
<dbReference type="Proteomes" id="UP000298656">
    <property type="component" value="Chromosome 2"/>
</dbReference>
<keyword evidence="2" id="KW-1185">Reference proteome</keyword>
<dbReference type="KEGG" id="tvl:FAZ95_21955"/>
<sequence length="111" mass="12766">MRLWAKANSQELPNIESILILGLTDGVLLIRYFSFSKRQVEGDHWYPTVNEAKRDAEQVYGVQPTAWLAIRDEKDELYQLSVMPIAGYTFDAESAEWVPSESTDYSPKSRH</sequence>
<dbReference type="RefSeq" id="WP_137334661.1">
    <property type="nucleotide sequence ID" value="NZ_CP040078.1"/>
</dbReference>
<proteinExistence type="predicted"/>
<organism evidence="1 2">
    <name type="scientific">Trinickia violacea</name>
    <dbReference type="NCBI Taxonomy" id="2571746"/>
    <lineage>
        <taxon>Bacteria</taxon>
        <taxon>Pseudomonadati</taxon>
        <taxon>Pseudomonadota</taxon>
        <taxon>Betaproteobacteria</taxon>
        <taxon>Burkholderiales</taxon>
        <taxon>Burkholderiaceae</taxon>
        <taxon>Trinickia</taxon>
    </lineage>
</organism>
<evidence type="ECO:0000313" key="1">
    <source>
        <dbReference type="EMBL" id="QCP51888.1"/>
    </source>
</evidence>
<accession>A0A4P8IRV7</accession>
<evidence type="ECO:0000313" key="2">
    <source>
        <dbReference type="Proteomes" id="UP000298656"/>
    </source>
</evidence>
<dbReference type="AlphaFoldDB" id="A0A4P8IRV7"/>
<dbReference type="OrthoDB" id="1050330at2"/>
<reference evidence="1 2" key="1">
    <citation type="submission" date="2019-05" db="EMBL/GenBank/DDBJ databases">
        <title>Burkholderia sp. DHOD12, isolated from subtropical forest soil.</title>
        <authorList>
            <person name="Gao Z.-H."/>
            <person name="Qiu L.-H."/>
        </authorList>
    </citation>
    <scope>NUCLEOTIDE SEQUENCE [LARGE SCALE GENOMIC DNA]</scope>
    <source>
        <strain evidence="1 2">DHOD12</strain>
    </source>
</reference>